<gene>
    <name evidence="4" type="ORF">SAMN02927921_00784</name>
</gene>
<dbReference type="CDD" id="cd04301">
    <property type="entry name" value="NAT_SF"/>
    <property type="match status" value="1"/>
</dbReference>
<dbReference type="Pfam" id="PF00583">
    <property type="entry name" value="Acetyltransf_1"/>
    <property type="match status" value="1"/>
</dbReference>
<dbReference type="InterPro" id="IPR016181">
    <property type="entry name" value="Acyl_CoA_acyltransferase"/>
</dbReference>
<dbReference type="AlphaFoldDB" id="A0A1K1MSJ4"/>
<dbReference type="GO" id="GO:0016747">
    <property type="term" value="F:acyltransferase activity, transferring groups other than amino-acyl groups"/>
    <property type="evidence" value="ECO:0007669"/>
    <property type="project" value="InterPro"/>
</dbReference>
<dbReference type="PANTHER" id="PTHR43420">
    <property type="entry name" value="ACETYLTRANSFERASE"/>
    <property type="match status" value="1"/>
</dbReference>
<organism evidence="4 5">
    <name type="scientific">Sinomicrobium oceani</name>
    <dbReference type="NCBI Taxonomy" id="1150368"/>
    <lineage>
        <taxon>Bacteria</taxon>
        <taxon>Pseudomonadati</taxon>
        <taxon>Bacteroidota</taxon>
        <taxon>Flavobacteriia</taxon>
        <taxon>Flavobacteriales</taxon>
        <taxon>Flavobacteriaceae</taxon>
        <taxon>Sinomicrobium</taxon>
    </lineage>
</organism>
<evidence type="ECO:0000313" key="5">
    <source>
        <dbReference type="Proteomes" id="UP000182248"/>
    </source>
</evidence>
<name>A0A1K1MSJ4_9FLAO</name>
<evidence type="ECO:0000256" key="2">
    <source>
        <dbReference type="ARBA" id="ARBA00023315"/>
    </source>
</evidence>
<sequence length="150" mass="17114">MDKIASYTIRHITGEETYPVRHPVLRAGLPLSTCRFEGDDATSTFHVGLYIDQTLAGVVTMLESRHTLFGAERQFQLRGMAVLPEFQKKGLGQVLVREAEEEVKKRGGNFIWMNARKVALPFYERLGYVITGTEFVIKTAGPHYVMYKMW</sequence>
<evidence type="ECO:0000313" key="4">
    <source>
        <dbReference type="EMBL" id="SFW25973.1"/>
    </source>
</evidence>
<dbReference type="OrthoDB" id="2352823at2"/>
<keyword evidence="1 4" id="KW-0808">Transferase</keyword>
<evidence type="ECO:0000259" key="3">
    <source>
        <dbReference type="PROSITE" id="PS51186"/>
    </source>
</evidence>
<dbReference type="EMBL" id="FPJE01000003">
    <property type="protein sequence ID" value="SFW25973.1"/>
    <property type="molecule type" value="Genomic_DNA"/>
</dbReference>
<dbReference type="STRING" id="1150368.SAMN02927921_00784"/>
<keyword evidence="2" id="KW-0012">Acyltransferase</keyword>
<protein>
    <submittedName>
        <fullName evidence="4">Acetyltransferase (GNAT) family protein</fullName>
    </submittedName>
</protein>
<dbReference type="RefSeq" id="WP_072316055.1">
    <property type="nucleotide sequence ID" value="NZ_FPJE01000003.1"/>
</dbReference>
<dbReference type="PANTHER" id="PTHR43420:SF12">
    <property type="entry name" value="N-ACETYLTRANSFERASE DOMAIN-CONTAINING PROTEIN"/>
    <property type="match status" value="1"/>
</dbReference>
<dbReference type="InterPro" id="IPR050680">
    <property type="entry name" value="YpeA/RimI_acetyltransf"/>
</dbReference>
<accession>A0A1K1MSJ4</accession>
<keyword evidence="5" id="KW-1185">Reference proteome</keyword>
<dbReference type="InterPro" id="IPR000182">
    <property type="entry name" value="GNAT_dom"/>
</dbReference>
<proteinExistence type="predicted"/>
<evidence type="ECO:0000256" key="1">
    <source>
        <dbReference type="ARBA" id="ARBA00022679"/>
    </source>
</evidence>
<reference evidence="4 5" key="1">
    <citation type="submission" date="2016-11" db="EMBL/GenBank/DDBJ databases">
        <authorList>
            <person name="Jaros S."/>
            <person name="Januszkiewicz K."/>
            <person name="Wedrychowicz H."/>
        </authorList>
    </citation>
    <scope>NUCLEOTIDE SEQUENCE [LARGE SCALE GENOMIC DNA]</scope>
    <source>
        <strain evidence="4 5">CGMCC 1.12145</strain>
    </source>
</reference>
<dbReference type="Gene3D" id="3.40.630.30">
    <property type="match status" value="1"/>
</dbReference>
<dbReference type="PROSITE" id="PS51186">
    <property type="entry name" value="GNAT"/>
    <property type="match status" value="1"/>
</dbReference>
<feature type="domain" description="N-acetyltransferase" evidence="3">
    <location>
        <begin position="7"/>
        <end position="150"/>
    </location>
</feature>
<dbReference type="SUPFAM" id="SSF55729">
    <property type="entry name" value="Acyl-CoA N-acyltransferases (Nat)"/>
    <property type="match status" value="1"/>
</dbReference>
<dbReference type="Proteomes" id="UP000182248">
    <property type="component" value="Unassembled WGS sequence"/>
</dbReference>